<dbReference type="PANTHER" id="PTHR33508:SF1">
    <property type="entry name" value="UPF0056 MEMBRANE PROTEIN YHCE"/>
    <property type="match status" value="1"/>
</dbReference>
<sequence>MTDYLIQFVKSLIALFIITDSVGNLPFFIGLTEGASTEERRKIFRSAALTGFLLLVVFLFAGTAVLDLFKVTLNDFQIAGGILLLLISVEIMLRGKVNIEHKEEVGVVPMGCPLLVGPGAITTAMMLLKIYDYPVVLAAIFVCF</sequence>
<keyword evidence="6 7" id="KW-0472">Membrane</keyword>
<comment type="subcellular location">
    <subcellularLocation>
        <location evidence="1 7">Cell membrane</location>
        <topology evidence="1 7">Multi-pass membrane protein</topology>
    </subcellularLocation>
</comment>
<organism evidence="8 9">
    <name type="scientific">Candidatus Saganbacteria bacterium</name>
    <dbReference type="NCBI Taxonomy" id="2575572"/>
    <lineage>
        <taxon>Bacteria</taxon>
        <taxon>Bacillati</taxon>
        <taxon>Saganbacteria</taxon>
    </lineage>
</organism>
<gene>
    <name evidence="8" type="ORF">HZB08_01430</name>
</gene>
<accession>A0A9D6UJS8</accession>
<evidence type="ECO:0000256" key="1">
    <source>
        <dbReference type="ARBA" id="ARBA00004651"/>
    </source>
</evidence>
<evidence type="ECO:0000256" key="4">
    <source>
        <dbReference type="ARBA" id="ARBA00022692"/>
    </source>
</evidence>
<evidence type="ECO:0000256" key="5">
    <source>
        <dbReference type="ARBA" id="ARBA00022989"/>
    </source>
</evidence>
<dbReference type="GO" id="GO:0005886">
    <property type="term" value="C:plasma membrane"/>
    <property type="evidence" value="ECO:0007669"/>
    <property type="project" value="UniProtKB-SubCell"/>
</dbReference>
<evidence type="ECO:0000313" key="8">
    <source>
        <dbReference type="EMBL" id="MBI5078670.1"/>
    </source>
</evidence>
<keyword evidence="4 7" id="KW-0812">Transmembrane</keyword>
<reference evidence="8" key="1">
    <citation type="submission" date="2020-07" db="EMBL/GenBank/DDBJ databases">
        <title>Huge and variable diversity of episymbiotic CPR bacteria and DPANN archaea in groundwater ecosystems.</title>
        <authorList>
            <person name="He C.Y."/>
            <person name="Keren R."/>
            <person name="Whittaker M."/>
            <person name="Farag I.F."/>
            <person name="Doudna J."/>
            <person name="Cate J.H.D."/>
            <person name="Banfield J.F."/>
        </authorList>
    </citation>
    <scope>NUCLEOTIDE SEQUENCE</scope>
    <source>
        <strain evidence="8">NC_groundwater_1860_Pr3_B-0.1um_51_7</strain>
    </source>
</reference>
<feature type="transmembrane region" description="Helical" evidence="7">
    <location>
        <begin position="12"/>
        <end position="31"/>
    </location>
</feature>
<evidence type="ECO:0000256" key="3">
    <source>
        <dbReference type="ARBA" id="ARBA00022475"/>
    </source>
</evidence>
<proteinExistence type="inferred from homology"/>
<feature type="non-terminal residue" evidence="8">
    <location>
        <position position="144"/>
    </location>
</feature>
<feature type="transmembrane region" description="Helical" evidence="7">
    <location>
        <begin position="43"/>
        <end position="64"/>
    </location>
</feature>
<dbReference type="EMBL" id="JACRKR010000073">
    <property type="protein sequence ID" value="MBI5078670.1"/>
    <property type="molecule type" value="Genomic_DNA"/>
</dbReference>
<dbReference type="InterPro" id="IPR002771">
    <property type="entry name" value="Multi_antbiot-R_MarC"/>
</dbReference>
<dbReference type="Pfam" id="PF01914">
    <property type="entry name" value="MarC"/>
    <property type="match status" value="1"/>
</dbReference>
<evidence type="ECO:0000256" key="6">
    <source>
        <dbReference type="ARBA" id="ARBA00023136"/>
    </source>
</evidence>
<dbReference type="PANTHER" id="PTHR33508">
    <property type="entry name" value="UPF0056 MEMBRANE PROTEIN YHCE"/>
    <property type="match status" value="1"/>
</dbReference>
<dbReference type="Proteomes" id="UP000808761">
    <property type="component" value="Unassembled WGS sequence"/>
</dbReference>
<keyword evidence="3" id="KW-1003">Cell membrane</keyword>
<comment type="caution">
    <text evidence="8">The sequence shown here is derived from an EMBL/GenBank/DDBJ whole genome shotgun (WGS) entry which is preliminary data.</text>
</comment>
<evidence type="ECO:0000256" key="7">
    <source>
        <dbReference type="RuleBase" id="RU362048"/>
    </source>
</evidence>
<feature type="transmembrane region" description="Helical" evidence="7">
    <location>
        <begin position="105"/>
        <end position="128"/>
    </location>
</feature>
<dbReference type="NCBIfam" id="TIGR00427">
    <property type="entry name" value="NAAT family transporter"/>
    <property type="match status" value="1"/>
</dbReference>
<feature type="transmembrane region" description="Helical" evidence="7">
    <location>
        <begin position="76"/>
        <end position="93"/>
    </location>
</feature>
<evidence type="ECO:0000313" key="9">
    <source>
        <dbReference type="Proteomes" id="UP000808761"/>
    </source>
</evidence>
<comment type="caution">
    <text evidence="7">Lacks conserved residue(s) required for the propagation of feature annotation.</text>
</comment>
<keyword evidence="5 7" id="KW-1133">Transmembrane helix</keyword>
<evidence type="ECO:0000256" key="2">
    <source>
        <dbReference type="ARBA" id="ARBA00009784"/>
    </source>
</evidence>
<protein>
    <recommendedName>
        <fullName evidence="7">UPF0056 membrane protein</fullName>
    </recommendedName>
</protein>
<dbReference type="AlphaFoldDB" id="A0A9D6UJS8"/>
<comment type="similarity">
    <text evidence="2 7">Belongs to the UPF0056 (MarC) family.</text>
</comment>
<name>A0A9D6UJS8_UNCSA</name>